<dbReference type="RefSeq" id="WP_338249210.1">
    <property type="nucleotide sequence ID" value="NZ_BSRI01000001.1"/>
</dbReference>
<dbReference type="EMBL" id="BSRI01000001">
    <property type="protein sequence ID" value="GLV55136.1"/>
    <property type="molecule type" value="Genomic_DNA"/>
</dbReference>
<name>A0ABQ6FLN4_9CHLR</name>
<dbReference type="Proteomes" id="UP001344906">
    <property type="component" value="Unassembled WGS sequence"/>
</dbReference>
<evidence type="ECO:0000313" key="2">
    <source>
        <dbReference type="Proteomes" id="UP001344906"/>
    </source>
</evidence>
<sequence>MDETKRTTQTTAESTPMLEALHAVQPDEALAEKLHLYGQFVGSWHLDIDLYSLDGSHRHTEGEVHFDWVLEGRAIQDTWIYPTRQFRTGETATEPWYRYGSTFRWYDPAIDAWHITWLDPSRAVELHQIGRAAHGEIVQVGEDRNGLVRRWRFVDITSESFTWLGEVSWDKGSTWTLETQMHASRVL</sequence>
<keyword evidence="2" id="KW-1185">Reference proteome</keyword>
<protein>
    <recommendedName>
        <fullName evidence="3">DUF1579 domain-containing protein</fullName>
    </recommendedName>
</protein>
<proteinExistence type="predicted"/>
<evidence type="ECO:0000313" key="1">
    <source>
        <dbReference type="EMBL" id="GLV55136.1"/>
    </source>
</evidence>
<reference evidence="1 2" key="1">
    <citation type="submission" date="2023-02" db="EMBL/GenBank/DDBJ databases">
        <title>Dictyobacter halimunensis sp. nov., a new member of the class Ktedonobacteria from forest soil in a geothermal area.</title>
        <authorList>
            <person name="Rachmania M.K."/>
            <person name="Ningsih F."/>
            <person name="Sakai Y."/>
            <person name="Yabe S."/>
            <person name="Yokota A."/>
            <person name="Sjamsuridzal W."/>
        </authorList>
    </citation>
    <scope>NUCLEOTIDE SEQUENCE [LARGE SCALE GENOMIC DNA]</scope>
    <source>
        <strain evidence="1 2">S3.2.2.5</strain>
    </source>
</reference>
<organism evidence="1 2">
    <name type="scientific">Dictyobacter halimunensis</name>
    <dbReference type="NCBI Taxonomy" id="3026934"/>
    <lineage>
        <taxon>Bacteria</taxon>
        <taxon>Bacillati</taxon>
        <taxon>Chloroflexota</taxon>
        <taxon>Ktedonobacteria</taxon>
        <taxon>Ktedonobacterales</taxon>
        <taxon>Dictyobacteraceae</taxon>
        <taxon>Dictyobacter</taxon>
    </lineage>
</organism>
<gene>
    <name evidence="1" type="ORF">KDH_19830</name>
</gene>
<accession>A0ABQ6FLN4</accession>
<comment type="caution">
    <text evidence="1">The sequence shown here is derived from an EMBL/GenBank/DDBJ whole genome shotgun (WGS) entry which is preliminary data.</text>
</comment>
<evidence type="ECO:0008006" key="3">
    <source>
        <dbReference type="Google" id="ProtNLM"/>
    </source>
</evidence>